<dbReference type="InterPro" id="IPR013783">
    <property type="entry name" value="Ig-like_fold"/>
</dbReference>
<accession>A0A3P8Y7H1</accession>
<dbReference type="Pfam" id="PF07686">
    <property type="entry name" value="V-set"/>
    <property type="match status" value="1"/>
</dbReference>
<proteinExistence type="predicted"/>
<evidence type="ECO:0000313" key="13">
    <source>
        <dbReference type="Ensembl" id="ENSELUP00000011739.3"/>
    </source>
</evidence>
<keyword evidence="4" id="KW-0732">Signal</keyword>
<name>A0A3P8Y7H1_ESOLU</name>
<reference evidence="13" key="2">
    <citation type="submission" date="2020-02" db="EMBL/GenBank/DDBJ databases">
        <title>Esox lucius (northern pike) genome, fEsoLuc1, primary haplotype.</title>
        <authorList>
            <person name="Myers G."/>
            <person name="Karagic N."/>
            <person name="Meyer A."/>
            <person name="Pippel M."/>
            <person name="Reichard M."/>
            <person name="Winkler S."/>
            <person name="Tracey A."/>
            <person name="Sims Y."/>
            <person name="Howe K."/>
            <person name="Rhie A."/>
            <person name="Formenti G."/>
            <person name="Durbin R."/>
            <person name="Fedrigo O."/>
            <person name="Jarvis E.D."/>
        </authorList>
    </citation>
    <scope>NUCLEOTIDE SEQUENCE [LARGE SCALE GENOMIC DNA]</scope>
</reference>
<evidence type="ECO:0000256" key="1">
    <source>
        <dbReference type="ARBA" id="ARBA00004251"/>
    </source>
</evidence>
<dbReference type="InterPro" id="IPR007110">
    <property type="entry name" value="Ig-like_dom"/>
</dbReference>
<feature type="transmembrane region" description="Helical" evidence="11">
    <location>
        <begin position="255"/>
        <end position="276"/>
    </location>
</feature>
<feature type="domain" description="Ig-like" evidence="12">
    <location>
        <begin position="41"/>
        <end position="138"/>
    </location>
</feature>
<evidence type="ECO:0000256" key="2">
    <source>
        <dbReference type="ARBA" id="ARBA00022475"/>
    </source>
</evidence>
<dbReference type="GO" id="GO:0071222">
    <property type="term" value="P:cellular response to lipopolysaccharide"/>
    <property type="evidence" value="ECO:0007669"/>
    <property type="project" value="TreeGrafter"/>
</dbReference>
<dbReference type="Ensembl" id="ENSELUT00000019854.3">
    <property type="protein sequence ID" value="ENSELUP00000011739.3"/>
    <property type="gene ID" value="ENSELUG00000012065.3"/>
</dbReference>
<keyword evidence="7" id="KW-1015">Disulfide bond</keyword>
<dbReference type="PANTHER" id="PTHR25466:SF14">
    <property type="entry name" value="BUTYROPHILIN SUBFAMILY 2 MEMBER A2-LIKE-RELATED"/>
    <property type="match status" value="1"/>
</dbReference>
<dbReference type="Gene3D" id="2.60.40.10">
    <property type="entry name" value="Immunoglobulins"/>
    <property type="match status" value="2"/>
</dbReference>
<dbReference type="GO" id="GO:0042130">
    <property type="term" value="P:negative regulation of T cell proliferation"/>
    <property type="evidence" value="ECO:0007669"/>
    <property type="project" value="TreeGrafter"/>
</dbReference>
<keyword evidence="10" id="KW-0393">Immunoglobulin domain</keyword>
<evidence type="ECO:0000259" key="12">
    <source>
        <dbReference type="PROSITE" id="PS50835"/>
    </source>
</evidence>
<dbReference type="GO" id="GO:0006955">
    <property type="term" value="P:immune response"/>
    <property type="evidence" value="ECO:0007669"/>
    <property type="project" value="TreeGrafter"/>
</dbReference>
<sequence>PSVLSNSGSQLKLESTKSLRCLPMEQQGELSLIYFQAMPKPHISTSRLHISTSFCHLLSGYEEMKCTTRDVYPAPHVSWATDPPAARPLRPITRKISDRKGLYVVDSRLRKLQSQSEITYICTVNSSYGTQAWTASVREREIRGEEGKDLTIPCKAPPHLHHASLSWSFTNHSEPALILTYDSRSRHTSALMPWEGRMHLDPLRVSLGDGSLRLVKPESREHTGVYTCVYAAPQMTHTENTGVKIISAGTDSPRWWTVAVVIAALALALTGILIFLKVRGTRHSNRQPHYGTLTFLCLPEIPFFCRQVTSPRPVRDQRTSVRCIQLKVSYSLASMWCAVPRTDTRGSKRIRK</sequence>
<organism evidence="13 14">
    <name type="scientific">Esox lucius</name>
    <name type="common">Northern pike</name>
    <dbReference type="NCBI Taxonomy" id="8010"/>
    <lineage>
        <taxon>Eukaryota</taxon>
        <taxon>Metazoa</taxon>
        <taxon>Chordata</taxon>
        <taxon>Craniata</taxon>
        <taxon>Vertebrata</taxon>
        <taxon>Euteleostomi</taxon>
        <taxon>Actinopterygii</taxon>
        <taxon>Neopterygii</taxon>
        <taxon>Teleostei</taxon>
        <taxon>Protacanthopterygii</taxon>
        <taxon>Esociformes</taxon>
        <taxon>Esocidae</taxon>
        <taxon>Esox</taxon>
    </lineage>
</organism>
<evidence type="ECO:0000256" key="10">
    <source>
        <dbReference type="ARBA" id="ARBA00023319"/>
    </source>
</evidence>
<comment type="subcellular location">
    <subcellularLocation>
        <location evidence="1">Cell membrane</location>
        <topology evidence="1">Single-pass type I membrane protein</topology>
    </subcellularLocation>
</comment>
<evidence type="ECO:0000256" key="6">
    <source>
        <dbReference type="ARBA" id="ARBA00023136"/>
    </source>
</evidence>
<reference evidence="13" key="3">
    <citation type="submission" date="2025-08" db="UniProtKB">
        <authorList>
            <consortium name="Ensembl"/>
        </authorList>
    </citation>
    <scope>IDENTIFICATION</scope>
</reference>
<evidence type="ECO:0000256" key="3">
    <source>
        <dbReference type="ARBA" id="ARBA00022692"/>
    </source>
</evidence>
<reference evidence="13" key="4">
    <citation type="submission" date="2025-09" db="UniProtKB">
        <authorList>
            <consortium name="Ensembl"/>
        </authorList>
    </citation>
    <scope>IDENTIFICATION</scope>
</reference>
<keyword evidence="3 11" id="KW-0812">Transmembrane</keyword>
<dbReference type="Bgee" id="ENSELUG00000012065">
    <property type="expression patterns" value="Expressed in brain and 3 other cell types or tissues"/>
</dbReference>
<dbReference type="InParanoid" id="A0A3P8Y7H1"/>
<evidence type="ECO:0000256" key="11">
    <source>
        <dbReference type="SAM" id="Phobius"/>
    </source>
</evidence>
<dbReference type="GO" id="GO:0031295">
    <property type="term" value="P:T cell costimulation"/>
    <property type="evidence" value="ECO:0007669"/>
    <property type="project" value="TreeGrafter"/>
</dbReference>
<keyword evidence="9" id="KW-0325">Glycoprotein</keyword>
<keyword evidence="2" id="KW-1003">Cell membrane</keyword>
<dbReference type="GO" id="GO:0042102">
    <property type="term" value="P:positive regulation of T cell proliferation"/>
    <property type="evidence" value="ECO:0007669"/>
    <property type="project" value="TreeGrafter"/>
</dbReference>
<evidence type="ECO:0000256" key="8">
    <source>
        <dbReference type="ARBA" id="ARBA00023170"/>
    </source>
</evidence>
<evidence type="ECO:0000256" key="9">
    <source>
        <dbReference type="ARBA" id="ARBA00023180"/>
    </source>
</evidence>
<evidence type="ECO:0000313" key="14">
    <source>
        <dbReference type="Proteomes" id="UP000265140"/>
    </source>
</evidence>
<keyword evidence="6 11" id="KW-0472">Membrane</keyword>
<protein>
    <recommendedName>
        <fullName evidence="12">Ig-like domain-containing protein</fullName>
    </recommendedName>
</protein>
<keyword evidence="5 11" id="KW-1133">Transmembrane helix</keyword>
<dbReference type="GO" id="GO:0009897">
    <property type="term" value="C:external side of plasma membrane"/>
    <property type="evidence" value="ECO:0007669"/>
    <property type="project" value="TreeGrafter"/>
</dbReference>
<dbReference type="SUPFAM" id="SSF48726">
    <property type="entry name" value="Immunoglobulin"/>
    <property type="match status" value="2"/>
</dbReference>
<dbReference type="AlphaFoldDB" id="A0A3P8Y7H1"/>
<evidence type="ECO:0000256" key="4">
    <source>
        <dbReference type="ARBA" id="ARBA00022729"/>
    </source>
</evidence>
<dbReference type="PROSITE" id="PS50835">
    <property type="entry name" value="IG_LIKE"/>
    <property type="match status" value="2"/>
</dbReference>
<dbReference type="InterPro" id="IPR051713">
    <property type="entry name" value="T-cell_Activation_Regulation"/>
</dbReference>
<dbReference type="GO" id="GO:0007166">
    <property type="term" value="P:cell surface receptor signaling pathway"/>
    <property type="evidence" value="ECO:0007669"/>
    <property type="project" value="TreeGrafter"/>
</dbReference>
<dbReference type="Proteomes" id="UP000265140">
    <property type="component" value="Chromosome 21"/>
</dbReference>
<feature type="domain" description="Ig-like" evidence="12">
    <location>
        <begin position="146"/>
        <end position="228"/>
    </location>
</feature>
<keyword evidence="14" id="KW-1185">Reference proteome</keyword>
<dbReference type="InterPro" id="IPR013106">
    <property type="entry name" value="Ig_V-set"/>
</dbReference>
<evidence type="ECO:0000256" key="5">
    <source>
        <dbReference type="ARBA" id="ARBA00022989"/>
    </source>
</evidence>
<evidence type="ECO:0000256" key="7">
    <source>
        <dbReference type="ARBA" id="ARBA00023157"/>
    </source>
</evidence>
<dbReference type="PANTHER" id="PTHR25466">
    <property type="entry name" value="T-LYMPHOCYTE ACTIVATION ANTIGEN"/>
    <property type="match status" value="1"/>
</dbReference>
<keyword evidence="8" id="KW-0675">Receptor</keyword>
<dbReference type="InterPro" id="IPR036179">
    <property type="entry name" value="Ig-like_dom_sf"/>
</dbReference>
<dbReference type="GeneTree" id="ENSGT00990000204208"/>
<reference evidence="14" key="1">
    <citation type="journal article" date="2014" name="PLoS ONE">
        <title>The genome and linkage map of the northern pike (Esox lucius): conserved synteny revealed between the salmonid sister group and the Neoteleostei.</title>
        <authorList>
            <person name="Rondeau E.B."/>
            <person name="Minkley D.R."/>
            <person name="Leong J.S."/>
            <person name="Messmer A.M."/>
            <person name="Jantzen J.R."/>
            <person name="von Schalburg K.R."/>
            <person name="Lemon C."/>
            <person name="Bird N.H."/>
            <person name="Koop B.F."/>
        </authorList>
    </citation>
    <scope>NUCLEOTIDE SEQUENCE</scope>
</reference>